<proteinExistence type="predicted"/>
<feature type="compositionally biased region" description="Low complexity" evidence="1">
    <location>
        <begin position="195"/>
        <end position="214"/>
    </location>
</feature>
<accession>A0A1X6P873</accession>
<feature type="region of interest" description="Disordered" evidence="1">
    <location>
        <begin position="141"/>
        <end position="226"/>
    </location>
</feature>
<evidence type="ECO:0000313" key="2">
    <source>
        <dbReference type="EMBL" id="OSX77079.1"/>
    </source>
</evidence>
<dbReference type="EMBL" id="KV918846">
    <property type="protein sequence ID" value="OSX77079.1"/>
    <property type="molecule type" value="Genomic_DNA"/>
</dbReference>
<protein>
    <submittedName>
        <fullName evidence="2">Uncharacterized protein</fullName>
    </submittedName>
</protein>
<sequence>MTVAAPDAGALGAAHDAVTACVLAASAAAAEAQEHTAAVVAAARRIAAAAADASAGGRAAAAAPAGMCVTCAAAAAAAVPLAHPRGSCGGHCEGGRPSPATRLVASPTGDQAALLTTVAIDLAAVDVVMATHPSIASARAFGRRRPRPVPAAAAGGAAAAAAAGPSAPPMSPPSSTVSSTSGEEEGPSGGGLAIAPAAGRDGSGGAAPSAAAGASPPPTAAAADGGGGELELALAFVAKRGARCSAGWLAAHAAAALPPEAVPVRFFEVEGWGGGLDGLDRAALAAATERLAPLGGGVEGGGADPARAAGARARGRAMVRFADAPAPGGGGGEEATLRR</sequence>
<dbReference type="Proteomes" id="UP000218209">
    <property type="component" value="Unassembled WGS sequence"/>
</dbReference>
<reference evidence="2 3" key="1">
    <citation type="submission" date="2017-03" db="EMBL/GenBank/DDBJ databases">
        <title>WGS assembly of Porphyra umbilicalis.</title>
        <authorList>
            <person name="Brawley S.H."/>
            <person name="Blouin N.A."/>
            <person name="Ficko-Blean E."/>
            <person name="Wheeler G.L."/>
            <person name="Lohr M."/>
            <person name="Goodson H.V."/>
            <person name="Jenkins J.W."/>
            <person name="Blaby-Haas C.E."/>
            <person name="Helliwell K.E."/>
            <person name="Chan C."/>
            <person name="Marriage T."/>
            <person name="Bhattacharya D."/>
            <person name="Klein A.S."/>
            <person name="Badis Y."/>
            <person name="Brodie J."/>
            <person name="Cao Y."/>
            <person name="Collen J."/>
            <person name="Dittami S.M."/>
            <person name="Gachon C.M."/>
            <person name="Green B.R."/>
            <person name="Karpowicz S."/>
            <person name="Kim J.W."/>
            <person name="Kudahl U."/>
            <person name="Lin S."/>
            <person name="Michel G."/>
            <person name="Mittag M."/>
            <person name="Olson B.J."/>
            <person name="Pangilinan J."/>
            <person name="Peng Y."/>
            <person name="Qiu H."/>
            <person name="Shu S."/>
            <person name="Singer J.T."/>
            <person name="Smith A.G."/>
            <person name="Sprecher B.N."/>
            <person name="Wagner V."/>
            <person name="Wang W."/>
            <person name="Wang Z.-Y."/>
            <person name="Yan J."/>
            <person name="Yarish C."/>
            <person name="Zoeuner-Riek S."/>
            <person name="Zhuang Y."/>
            <person name="Zou Y."/>
            <person name="Lindquist E.A."/>
            <person name="Grimwood J."/>
            <person name="Barry K."/>
            <person name="Rokhsar D.S."/>
            <person name="Schmutz J."/>
            <person name="Stiller J.W."/>
            <person name="Grossman A.R."/>
            <person name="Prochnik S.E."/>
        </authorList>
    </citation>
    <scope>NUCLEOTIDE SEQUENCE [LARGE SCALE GENOMIC DNA]</scope>
    <source>
        <strain evidence="2">4086291</strain>
    </source>
</reference>
<organism evidence="2 3">
    <name type="scientific">Porphyra umbilicalis</name>
    <name type="common">Purple laver</name>
    <name type="synonym">Red alga</name>
    <dbReference type="NCBI Taxonomy" id="2786"/>
    <lineage>
        <taxon>Eukaryota</taxon>
        <taxon>Rhodophyta</taxon>
        <taxon>Bangiophyceae</taxon>
        <taxon>Bangiales</taxon>
        <taxon>Bangiaceae</taxon>
        <taxon>Porphyra</taxon>
    </lineage>
</organism>
<keyword evidence="3" id="KW-1185">Reference proteome</keyword>
<dbReference type="AlphaFoldDB" id="A0A1X6P873"/>
<feature type="compositionally biased region" description="Low complexity" evidence="1">
    <location>
        <begin position="150"/>
        <end position="165"/>
    </location>
</feature>
<gene>
    <name evidence="2" type="ORF">BU14_0161s0001</name>
</gene>
<evidence type="ECO:0000313" key="3">
    <source>
        <dbReference type="Proteomes" id="UP000218209"/>
    </source>
</evidence>
<evidence type="ECO:0000256" key="1">
    <source>
        <dbReference type="SAM" id="MobiDB-lite"/>
    </source>
</evidence>
<name>A0A1X6P873_PORUM</name>